<evidence type="ECO:0000313" key="4">
    <source>
        <dbReference type="EMBL" id="CAF4361893.1"/>
    </source>
</evidence>
<reference evidence="1" key="1">
    <citation type="submission" date="2021-02" db="EMBL/GenBank/DDBJ databases">
        <authorList>
            <person name="Nowell W R."/>
        </authorList>
    </citation>
    <scope>NUCLEOTIDE SEQUENCE</scope>
</reference>
<evidence type="ECO:0000313" key="2">
    <source>
        <dbReference type="EMBL" id="CAF1568299.1"/>
    </source>
</evidence>
<dbReference type="EMBL" id="CAJOBC010000950">
    <property type="protein sequence ID" value="CAF3641926.1"/>
    <property type="molecule type" value="Genomic_DNA"/>
</dbReference>
<dbReference type="EMBL" id="CAJNOQ010000950">
    <property type="protein sequence ID" value="CAF0854176.1"/>
    <property type="molecule type" value="Genomic_DNA"/>
</dbReference>
<name>A0A813WFD9_9BILA</name>
<proteinExistence type="predicted"/>
<dbReference type="Proteomes" id="UP000681722">
    <property type="component" value="Unassembled WGS sequence"/>
</dbReference>
<evidence type="ECO:0000313" key="1">
    <source>
        <dbReference type="EMBL" id="CAF0854176.1"/>
    </source>
</evidence>
<protein>
    <submittedName>
        <fullName evidence="1">Uncharacterized protein</fullName>
    </submittedName>
</protein>
<dbReference type="EMBL" id="CAJOBA010065970">
    <property type="protein sequence ID" value="CAF4361893.1"/>
    <property type="molecule type" value="Genomic_DNA"/>
</dbReference>
<dbReference type="Proteomes" id="UP000677228">
    <property type="component" value="Unassembled WGS sequence"/>
</dbReference>
<accession>A0A813WFD9</accession>
<gene>
    <name evidence="1" type="ORF">GPM918_LOCUS6237</name>
    <name evidence="2" type="ORF">OVA965_LOCUS40205</name>
    <name evidence="3" type="ORF">SRO942_LOCUS6237</name>
    <name evidence="4" type="ORF">TMI583_LOCUS41609</name>
</gene>
<dbReference type="Proteomes" id="UP000663829">
    <property type="component" value="Unassembled WGS sequence"/>
</dbReference>
<comment type="caution">
    <text evidence="1">The sequence shown here is derived from an EMBL/GenBank/DDBJ whole genome shotgun (WGS) entry which is preliminary data.</text>
</comment>
<evidence type="ECO:0000313" key="5">
    <source>
        <dbReference type="Proteomes" id="UP000663829"/>
    </source>
</evidence>
<dbReference type="EMBL" id="CAJNOK010043228">
    <property type="protein sequence ID" value="CAF1568299.1"/>
    <property type="molecule type" value="Genomic_DNA"/>
</dbReference>
<dbReference type="Proteomes" id="UP000682733">
    <property type="component" value="Unassembled WGS sequence"/>
</dbReference>
<organism evidence="1 5">
    <name type="scientific">Didymodactylos carnosus</name>
    <dbReference type="NCBI Taxonomy" id="1234261"/>
    <lineage>
        <taxon>Eukaryota</taxon>
        <taxon>Metazoa</taxon>
        <taxon>Spiralia</taxon>
        <taxon>Gnathifera</taxon>
        <taxon>Rotifera</taxon>
        <taxon>Eurotatoria</taxon>
        <taxon>Bdelloidea</taxon>
        <taxon>Philodinida</taxon>
        <taxon>Philodinidae</taxon>
        <taxon>Didymodactylos</taxon>
    </lineage>
</organism>
<dbReference type="AlphaFoldDB" id="A0A813WFD9"/>
<sequence length="92" mass="10631">MINSNLLFYYNIETVEHSHDYASSAYNPVEAEVVAKFCRRLRCQYDLWNTLISNAKERGLFATIDPKSDSKIIVRSIIPTKEIKHSSGEHQQ</sequence>
<evidence type="ECO:0000313" key="3">
    <source>
        <dbReference type="EMBL" id="CAF3641926.1"/>
    </source>
</evidence>
<keyword evidence="5" id="KW-1185">Reference proteome</keyword>